<reference evidence="1 2" key="1">
    <citation type="journal article" date="2023" name="Int. J. Syst. Evol. Microbiol.">
        <title>Terrisporobacter hibernicus sp. nov., isolated from bovine faeces in Northern Ireland.</title>
        <authorList>
            <person name="Mitchell M."/>
            <person name="Nguyen S.V."/>
            <person name="Connor M."/>
            <person name="Fairley D.J."/>
            <person name="Donoghue O."/>
            <person name="Marshall H."/>
            <person name="Koolman L."/>
            <person name="McMullan G."/>
            <person name="Schaffer K.E."/>
            <person name="McGrath J.W."/>
            <person name="Fanning S."/>
        </authorList>
    </citation>
    <scope>NUCLEOTIDE SEQUENCE [LARGE SCALE GENOMIC DNA]</scope>
    <source>
        <strain evidence="1 2">MCA3</strain>
    </source>
</reference>
<proteinExistence type="predicted"/>
<organism evidence="1 2">
    <name type="scientific">Terrisporobacter hibernicus</name>
    <dbReference type="NCBI Taxonomy" id="2813371"/>
    <lineage>
        <taxon>Bacteria</taxon>
        <taxon>Bacillati</taxon>
        <taxon>Bacillota</taxon>
        <taxon>Clostridia</taxon>
        <taxon>Peptostreptococcales</taxon>
        <taxon>Peptostreptococcaceae</taxon>
        <taxon>Terrisporobacter</taxon>
    </lineage>
</organism>
<dbReference type="InterPro" id="IPR032675">
    <property type="entry name" value="LRR_dom_sf"/>
</dbReference>
<dbReference type="RefSeq" id="WP_206923524.1">
    <property type="nucleotide sequence ID" value="NZ_CP081135.1"/>
</dbReference>
<dbReference type="Gene3D" id="3.80.10.10">
    <property type="entry name" value="Ribonuclease Inhibitor"/>
    <property type="match status" value="1"/>
</dbReference>
<sequence length="245" mass="28333">MKILKLCSLFILLMLSMGLVPLKNENIPLTKQELTDLFPDSDFRDVIYDYFPNEEITLLKLKSLDGEFYASNEGIEDLTGISTLENIDTFVFWNNHIKTLPNEILNLENVKHINLENNYLTENKVIDLLEKKNVDVDHDLNFIQSEKSQYELCSNKTKITLEKNEKINIRSLLYKSINNYPNYWEPSKDIPKDCKLYIQTNNPALTSISNDSKISFTKDGIYYVVVSLNTNKYTSSTVVIKAIVK</sequence>
<protein>
    <recommendedName>
        <fullName evidence="3">Leucine rich repeat-containing protein</fullName>
    </recommendedName>
</protein>
<accession>A0AAX2ZF09</accession>
<evidence type="ECO:0000313" key="2">
    <source>
        <dbReference type="Proteomes" id="UP001198983"/>
    </source>
</evidence>
<evidence type="ECO:0008006" key="3">
    <source>
        <dbReference type="Google" id="ProtNLM"/>
    </source>
</evidence>
<name>A0AAX2ZF09_9FIRM</name>
<dbReference type="AlphaFoldDB" id="A0AAX2ZF09"/>
<gene>
    <name evidence="1" type="ORF">JW646_18715</name>
</gene>
<dbReference type="SUPFAM" id="SSF52058">
    <property type="entry name" value="L domain-like"/>
    <property type="match status" value="1"/>
</dbReference>
<dbReference type="Proteomes" id="UP001198983">
    <property type="component" value="Chromosome"/>
</dbReference>
<evidence type="ECO:0000313" key="1">
    <source>
        <dbReference type="EMBL" id="UEL47626.1"/>
    </source>
</evidence>
<keyword evidence="2" id="KW-1185">Reference proteome</keyword>
<dbReference type="EMBL" id="CP081135">
    <property type="protein sequence ID" value="UEL47626.1"/>
    <property type="molecule type" value="Genomic_DNA"/>
</dbReference>
<dbReference type="KEGG" id="tem:JW646_18715"/>